<dbReference type="PANTHER" id="PTHR10788">
    <property type="entry name" value="TREHALOSE-6-PHOSPHATE SYNTHASE"/>
    <property type="match status" value="1"/>
</dbReference>
<dbReference type="GO" id="GO:0005946">
    <property type="term" value="C:alpha,alpha-trehalose-phosphate synthase complex (UDP-forming)"/>
    <property type="evidence" value="ECO:0007669"/>
    <property type="project" value="TreeGrafter"/>
</dbReference>
<dbReference type="NCBIfam" id="TIGR00685">
    <property type="entry name" value="T6PP"/>
    <property type="match status" value="1"/>
</dbReference>
<dbReference type="GO" id="GO:0004805">
    <property type="term" value="F:trehalose-phosphatase activity"/>
    <property type="evidence" value="ECO:0007669"/>
    <property type="project" value="TreeGrafter"/>
</dbReference>
<dbReference type="FunFam" id="3.40.50.2000:FF:000036">
    <property type="entry name" value="Alpha,alpha-trehalose-phosphate synthase subunit Tps2"/>
    <property type="match status" value="1"/>
</dbReference>
<comment type="similarity">
    <text evidence="2">In the C-terminal section; belongs to the trehalose phosphatase family.</text>
</comment>
<proteinExistence type="inferred from homology"/>
<feature type="region of interest" description="Disordered" evidence="3">
    <location>
        <begin position="28"/>
        <end position="60"/>
    </location>
</feature>
<protein>
    <submittedName>
        <fullName evidence="4">ARAD1B16654p</fullName>
    </submittedName>
</protein>
<dbReference type="Gene3D" id="3.40.50.2000">
    <property type="entry name" value="Glycogen Phosphorylase B"/>
    <property type="match status" value="2"/>
</dbReference>
<dbReference type="InterPro" id="IPR036412">
    <property type="entry name" value="HAD-like_sf"/>
</dbReference>
<dbReference type="SUPFAM" id="SSF56784">
    <property type="entry name" value="HAD-like"/>
    <property type="match status" value="1"/>
</dbReference>
<accession>A0A060T655</accession>
<dbReference type="PhylomeDB" id="A0A060T655"/>
<dbReference type="FunFam" id="3.40.50.1000:FF:000052">
    <property type="entry name" value="Alpha,alpha-trehalose-phosphate synthase [UDP-forming] 6"/>
    <property type="match status" value="1"/>
</dbReference>
<dbReference type="CDD" id="cd03788">
    <property type="entry name" value="GT20_TPS"/>
    <property type="match status" value="1"/>
</dbReference>
<dbReference type="AlphaFoldDB" id="A0A060T655"/>
<dbReference type="GO" id="GO:0034605">
    <property type="term" value="P:cellular response to heat"/>
    <property type="evidence" value="ECO:0007669"/>
    <property type="project" value="TreeGrafter"/>
</dbReference>
<comment type="similarity">
    <text evidence="1">In the N-terminal section; belongs to the glycosyltransferase 20 family.</text>
</comment>
<dbReference type="GO" id="GO:0005992">
    <property type="term" value="P:trehalose biosynthetic process"/>
    <property type="evidence" value="ECO:0007669"/>
    <property type="project" value="InterPro"/>
</dbReference>
<organism evidence="4">
    <name type="scientific">Blastobotrys adeninivorans</name>
    <name type="common">Yeast</name>
    <name type="synonym">Arxula adeninivorans</name>
    <dbReference type="NCBI Taxonomy" id="409370"/>
    <lineage>
        <taxon>Eukaryota</taxon>
        <taxon>Fungi</taxon>
        <taxon>Dikarya</taxon>
        <taxon>Ascomycota</taxon>
        <taxon>Saccharomycotina</taxon>
        <taxon>Dipodascomycetes</taxon>
        <taxon>Dipodascales</taxon>
        <taxon>Trichomonascaceae</taxon>
        <taxon>Blastobotrys</taxon>
    </lineage>
</organism>
<reference evidence="4" key="2">
    <citation type="submission" date="2014-06" db="EMBL/GenBank/DDBJ databases">
        <title>The complete genome of Blastobotrys (Arxula) adeninivorans LS3 - a yeast of biotechnological interest.</title>
        <authorList>
            <person name="Kunze G."/>
            <person name="Gaillardin C."/>
            <person name="Czernicka M."/>
            <person name="Durrens P."/>
            <person name="Martin T."/>
            <person name="Boer E."/>
            <person name="Gabaldon T."/>
            <person name="Cruz J."/>
            <person name="Talla E."/>
            <person name="Marck C."/>
            <person name="Goffeau A."/>
            <person name="Barbe V."/>
            <person name="Baret P."/>
            <person name="Baronian K."/>
            <person name="Beier S."/>
            <person name="Bleykasten C."/>
            <person name="Bode R."/>
            <person name="Casaregola S."/>
            <person name="Despons L."/>
            <person name="Fairhead C."/>
            <person name="Giersberg M."/>
            <person name="Gierski P."/>
            <person name="Hahnel U."/>
            <person name="Hartmann A."/>
            <person name="Jankowska D."/>
            <person name="Jubin C."/>
            <person name="Jung P."/>
            <person name="Lafontaine I."/>
            <person name="Leh-Louis V."/>
            <person name="Lemaire M."/>
            <person name="Marcet-Houben M."/>
            <person name="Mascher M."/>
            <person name="Morel G."/>
            <person name="Richard G.-F."/>
            <person name="Riechen J."/>
            <person name="Sacerdot C."/>
            <person name="Sarkar A."/>
            <person name="Savel G."/>
            <person name="Schacherer J."/>
            <person name="Sherman D."/>
            <person name="Straub M.-L."/>
            <person name="Stein N."/>
            <person name="Thierry A."/>
            <person name="Trautwein-Schult A."/>
            <person name="Westhof E."/>
            <person name="Worch S."/>
            <person name="Dujon B."/>
            <person name="Souciet J.-L."/>
            <person name="Wincker P."/>
            <person name="Scholz U."/>
            <person name="Neuveglise N."/>
        </authorList>
    </citation>
    <scope>NUCLEOTIDE SEQUENCE</scope>
    <source>
        <strain evidence="4">LS3</strain>
    </source>
</reference>
<evidence type="ECO:0000313" key="4">
    <source>
        <dbReference type="EMBL" id="CDP36595.1"/>
    </source>
</evidence>
<dbReference type="InterPro" id="IPR001830">
    <property type="entry name" value="Glyco_trans_20"/>
</dbReference>
<dbReference type="GO" id="GO:0003825">
    <property type="term" value="F:alpha,alpha-trehalose-phosphate synthase (UDP-forming) activity"/>
    <property type="evidence" value="ECO:0007669"/>
    <property type="project" value="TreeGrafter"/>
</dbReference>
<evidence type="ECO:0000256" key="2">
    <source>
        <dbReference type="ARBA" id="ARBA00006330"/>
    </source>
</evidence>
<dbReference type="GO" id="GO:0031505">
    <property type="term" value="P:fungal-type cell wall organization"/>
    <property type="evidence" value="ECO:0007669"/>
    <property type="project" value="TreeGrafter"/>
</dbReference>
<dbReference type="InterPro" id="IPR006379">
    <property type="entry name" value="HAD-SF_hydro_IIB"/>
</dbReference>
<name>A0A060T655_BLAAD</name>
<evidence type="ECO:0000256" key="1">
    <source>
        <dbReference type="ARBA" id="ARBA00005409"/>
    </source>
</evidence>
<dbReference type="CDD" id="cd01627">
    <property type="entry name" value="HAD_TPP"/>
    <property type="match status" value="1"/>
</dbReference>
<dbReference type="InterPro" id="IPR003337">
    <property type="entry name" value="Trehalose_PPase"/>
</dbReference>
<dbReference type="Gene3D" id="3.30.70.1020">
    <property type="entry name" value="Trehalose-6-phosphate phosphatase related protein, domain 2"/>
    <property type="match status" value="1"/>
</dbReference>
<sequence>MSLIDGAVPRNVHSTPFLGPLIENSLATLSGPPESPSSKSGPAGVRKDVGPKPPKTELRVVHGPDDVPDCVNVSGRVIFATTNLPHVLVRDSASRNIRLAQRRGNSALYSAISHLHRETPWKGVLIGWPGEVEVDHQERAFADEIDFDPRELTDADKAEVQCQLDAANDGMTVAPVWMDDNGQPERWRAYAENTVWPTLHYLQGEATDGQQEKQWWADYVKFNEAYRDVIVSQYRPGDIIWIHDYYLFLLPQMIRMRLPDAHIGLFVHAPVPSSEYFRCLSRRRELLEGMLGATLVGTQSSAYTRHFISCCARLLGVESSPHHVSAFGTVVTVRTIPIGIDTVRVERDAFQDSVSEKVRAIRELYPDKKIIVGRDRLDSVRGVVQKLQAFEEFLQRYPEYQDKVVLIQVTSPGYSGASKTEVKVSELIARINGTYGSLHFAPVHHYPQHIARDEYYALLRVADLGLITSVRDGMNTTSLEFVVCQKENCSPIILSEFTGTAGSLHDAIQVNPWDTVQVADTIRNCLEMRTSSPEKMIQSHRRLYNYVTTHTVQHWVQYFVSTLMSNLEHHDRSHVTPMLDSCRVVDSYKEAPQRLFLFDYDGTLSPIVREPSAAIPNARLYKVLERLTADPRNRVWIISGRDADFLDTWLASKNPKLGFSAEHGCFVKPAGQSTWIDLTTKVDMSWQKLVSDIFNSYTERTPGASIEHKKASLTWHYRRADPDFGVFQAGHLRAHLEETVGKDYNVEIMNGKANIEVRPREFNKGEIVKRLVKDYAKKPEFVFCIGDDYTDEDMFRALSDVGVHEGFFPVTVGPPSKMTTAKWHLLDPQSVIDTLYQLVDSSSPAS</sequence>
<dbReference type="Pfam" id="PF02358">
    <property type="entry name" value="Trehalose_PPase"/>
    <property type="match status" value="1"/>
</dbReference>
<dbReference type="SUPFAM" id="SSF53756">
    <property type="entry name" value="UDP-Glycosyltransferase/glycogen phosphorylase"/>
    <property type="match status" value="1"/>
</dbReference>
<dbReference type="GO" id="GO:0005829">
    <property type="term" value="C:cytosol"/>
    <property type="evidence" value="ECO:0007669"/>
    <property type="project" value="TreeGrafter"/>
</dbReference>
<reference evidence="4" key="1">
    <citation type="submission" date="2014-02" db="EMBL/GenBank/DDBJ databases">
        <authorList>
            <person name="Genoscope - CEA"/>
        </authorList>
    </citation>
    <scope>NUCLEOTIDE SEQUENCE</scope>
    <source>
        <strain evidence="4">LS3</strain>
    </source>
</reference>
<feature type="compositionally biased region" description="Low complexity" evidence="3">
    <location>
        <begin position="30"/>
        <end position="44"/>
    </location>
</feature>
<dbReference type="Pfam" id="PF00982">
    <property type="entry name" value="Glyco_transf_20"/>
    <property type="match status" value="1"/>
</dbReference>
<dbReference type="NCBIfam" id="TIGR01484">
    <property type="entry name" value="HAD-SF-IIB"/>
    <property type="match status" value="1"/>
</dbReference>
<dbReference type="PANTHER" id="PTHR10788:SF123">
    <property type="entry name" value="TREHALOSE-PHOSPHATASE"/>
    <property type="match status" value="1"/>
</dbReference>
<evidence type="ECO:0000256" key="3">
    <source>
        <dbReference type="SAM" id="MobiDB-lite"/>
    </source>
</evidence>
<dbReference type="EMBL" id="HG937692">
    <property type="protein sequence ID" value="CDP36595.1"/>
    <property type="molecule type" value="Genomic_DNA"/>
</dbReference>
<dbReference type="InterPro" id="IPR023214">
    <property type="entry name" value="HAD_sf"/>
</dbReference>
<feature type="compositionally biased region" description="Basic and acidic residues" evidence="3">
    <location>
        <begin position="45"/>
        <end position="60"/>
    </location>
</feature>
<gene>
    <name evidence="4" type="ORF">GNLVRS02_ARAD1B16654g</name>
</gene>
<dbReference type="Gene3D" id="3.40.50.1000">
    <property type="entry name" value="HAD superfamily/HAD-like"/>
    <property type="match status" value="1"/>
</dbReference>